<organism evidence="2 3">
    <name type="scientific">Pleurodeles waltl</name>
    <name type="common">Iberian ribbed newt</name>
    <dbReference type="NCBI Taxonomy" id="8319"/>
    <lineage>
        <taxon>Eukaryota</taxon>
        <taxon>Metazoa</taxon>
        <taxon>Chordata</taxon>
        <taxon>Craniata</taxon>
        <taxon>Vertebrata</taxon>
        <taxon>Euteleostomi</taxon>
        <taxon>Amphibia</taxon>
        <taxon>Batrachia</taxon>
        <taxon>Caudata</taxon>
        <taxon>Salamandroidea</taxon>
        <taxon>Salamandridae</taxon>
        <taxon>Pleurodelinae</taxon>
        <taxon>Pleurodeles</taxon>
    </lineage>
</organism>
<gene>
    <name evidence="2" type="ORF">NDU88_002965</name>
</gene>
<dbReference type="AlphaFoldDB" id="A0AAV7M5J5"/>
<proteinExistence type="predicted"/>
<evidence type="ECO:0000313" key="2">
    <source>
        <dbReference type="EMBL" id="KAJ1097849.1"/>
    </source>
</evidence>
<evidence type="ECO:0000313" key="3">
    <source>
        <dbReference type="Proteomes" id="UP001066276"/>
    </source>
</evidence>
<protein>
    <submittedName>
        <fullName evidence="2">Uncharacterized protein</fullName>
    </submittedName>
</protein>
<dbReference type="EMBL" id="JANPWB010000014">
    <property type="protein sequence ID" value="KAJ1097849.1"/>
    <property type="molecule type" value="Genomic_DNA"/>
</dbReference>
<feature type="compositionally biased region" description="Basic and acidic residues" evidence="1">
    <location>
        <begin position="26"/>
        <end position="35"/>
    </location>
</feature>
<name>A0AAV7M5J5_PLEWA</name>
<comment type="caution">
    <text evidence="2">The sequence shown here is derived from an EMBL/GenBank/DDBJ whole genome shotgun (WGS) entry which is preliminary data.</text>
</comment>
<reference evidence="2" key="1">
    <citation type="journal article" date="2022" name="bioRxiv">
        <title>Sequencing and chromosome-scale assembly of the giantPleurodeles waltlgenome.</title>
        <authorList>
            <person name="Brown T."/>
            <person name="Elewa A."/>
            <person name="Iarovenko S."/>
            <person name="Subramanian E."/>
            <person name="Araus A.J."/>
            <person name="Petzold A."/>
            <person name="Susuki M."/>
            <person name="Suzuki K.-i.T."/>
            <person name="Hayashi T."/>
            <person name="Toyoda A."/>
            <person name="Oliveira C."/>
            <person name="Osipova E."/>
            <person name="Leigh N.D."/>
            <person name="Simon A."/>
            <person name="Yun M.H."/>
        </authorList>
    </citation>
    <scope>NUCLEOTIDE SEQUENCE</scope>
    <source>
        <strain evidence="2">20211129_DDA</strain>
        <tissue evidence="2">Liver</tissue>
    </source>
</reference>
<feature type="region of interest" description="Disordered" evidence="1">
    <location>
        <begin position="61"/>
        <end position="81"/>
    </location>
</feature>
<evidence type="ECO:0000256" key="1">
    <source>
        <dbReference type="SAM" id="MobiDB-lite"/>
    </source>
</evidence>
<keyword evidence="3" id="KW-1185">Reference proteome</keyword>
<sequence>MAGTAAPARHGKGQMGWRPPSQHVRHPVEDVEGPWRRSRTLRGHGFLPKMRVSETGQLKADGRVKGESGRLPVQKQIGGGMREPEVGLLRLAGAPPAGHSGKAG</sequence>
<feature type="region of interest" description="Disordered" evidence="1">
    <location>
        <begin position="1"/>
        <end position="35"/>
    </location>
</feature>
<dbReference type="Proteomes" id="UP001066276">
    <property type="component" value="Chromosome 10"/>
</dbReference>
<accession>A0AAV7M5J5</accession>